<dbReference type="SUPFAM" id="SSF46785">
    <property type="entry name" value="Winged helix' DNA-binding domain"/>
    <property type="match status" value="1"/>
</dbReference>
<keyword evidence="3" id="KW-0804">Transcription</keyword>
<dbReference type="InterPro" id="IPR036388">
    <property type="entry name" value="WH-like_DNA-bd_sf"/>
</dbReference>
<keyword evidence="7" id="KW-1185">Reference proteome</keyword>
<dbReference type="PROSITE" id="PS51063">
    <property type="entry name" value="HTH_CRP_2"/>
    <property type="match status" value="1"/>
</dbReference>
<dbReference type="Gene3D" id="2.60.120.10">
    <property type="entry name" value="Jelly Rolls"/>
    <property type="match status" value="1"/>
</dbReference>
<accession>A0ABM9NER7</accession>
<dbReference type="InterPro" id="IPR014710">
    <property type="entry name" value="RmlC-like_jellyroll"/>
</dbReference>
<dbReference type="PROSITE" id="PS50042">
    <property type="entry name" value="CNMP_BINDING_3"/>
    <property type="match status" value="1"/>
</dbReference>
<dbReference type="PROSITE" id="PS00888">
    <property type="entry name" value="CNMP_BINDING_1"/>
    <property type="match status" value="1"/>
</dbReference>
<name>A0ABM9NER7_9GAMM</name>
<keyword evidence="2" id="KW-0238">DNA-binding</keyword>
<dbReference type="PRINTS" id="PR00103">
    <property type="entry name" value="CAMPKINASE"/>
</dbReference>
<reference evidence="6 7" key="1">
    <citation type="submission" date="2024-04" db="EMBL/GenBank/DDBJ databases">
        <authorList>
            <person name="Cremers G."/>
        </authorList>
    </citation>
    <scope>NUCLEOTIDE SEQUENCE [LARGE SCALE GENOMIC DNA]</scope>
    <source>
        <strain evidence="6">MeCH1-AG</strain>
    </source>
</reference>
<proteinExistence type="predicted"/>
<dbReference type="Gene3D" id="1.10.10.10">
    <property type="entry name" value="Winged helix-like DNA-binding domain superfamily/Winged helix DNA-binding domain"/>
    <property type="match status" value="1"/>
</dbReference>
<evidence type="ECO:0000313" key="7">
    <source>
        <dbReference type="Proteomes" id="UP001497493"/>
    </source>
</evidence>
<dbReference type="PROSITE" id="PS00889">
    <property type="entry name" value="CNMP_BINDING_2"/>
    <property type="match status" value="1"/>
</dbReference>
<gene>
    <name evidence="6" type="ORF">MECH1_V1_0316</name>
</gene>
<feature type="domain" description="Cyclic nucleotide-binding" evidence="4">
    <location>
        <begin position="14"/>
        <end position="113"/>
    </location>
</feature>
<dbReference type="Pfam" id="PF00027">
    <property type="entry name" value="cNMP_binding"/>
    <property type="match status" value="1"/>
</dbReference>
<dbReference type="InterPro" id="IPR018490">
    <property type="entry name" value="cNMP-bd_dom_sf"/>
</dbReference>
<dbReference type="InterPro" id="IPR012318">
    <property type="entry name" value="HTH_CRP"/>
</dbReference>
<evidence type="ECO:0000313" key="6">
    <source>
        <dbReference type="EMBL" id="CAL1239092.1"/>
    </source>
</evidence>
<dbReference type="EMBL" id="OZ026884">
    <property type="protein sequence ID" value="CAL1239092.1"/>
    <property type="molecule type" value="Genomic_DNA"/>
</dbReference>
<dbReference type="RefSeq" id="WP_348758682.1">
    <property type="nucleotide sequence ID" value="NZ_OZ026884.1"/>
</dbReference>
<evidence type="ECO:0000259" key="5">
    <source>
        <dbReference type="PROSITE" id="PS51063"/>
    </source>
</evidence>
<dbReference type="InterPro" id="IPR018488">
    <property type="entry name" value="cNMP-bd_CS"/>
</dbReference>
<evidence type="ECO:0000256" key="1">
    <source>
        <dbReference type="ARBA" id="ARBA00023015"/>
    </source>
</evidence>
<dbReference type="PANTHER" id="PTHR24567:SF74">
    <property type="entry name" value="HTH-TYPE TRANSCRIPTIONAL REGULATOR ARCR"/>
    <property type="match status" value="1"/>
</dbReference>
<dbReference type="Pfam" id="PF13545">
    <property type="entry name" value="HTH_Crp_2"/>
    <property type="match status" value="1"/>
</dbReference>
<dbReference type="CDD" id="cd00038">
    <property type="entry name" value="CAP_ED"/>
    <property type="match status" value="1"/>
</dbReference>
<dbReference type="SMART" id="SM00100">
    <property type="entry name" value="cNMP"/>
    <property type="match status" value="1"/>
</dbReference>
<dbReference type="SUPFAM" id="SSF51206">
    <property type="entry name" value="cAMP-binding domain-like"/>
    <property type="match status" value="1"/>
</dbReference>
<keyword evidence="1" id="KW-0805">Transcription regulation</keyword>
<sequence length="221" mass="24405">MSDQALEGLKNVPYFHDVPEGALQRLAASAFVQGYPKGTVLISEGDAAGALYVILSGKVQAYLRNKSGRTVTLAVQEPGSFFGELSLLDGGPRSASVVTLEPTECLLVPREPFLDWLRQHPDAAISIIHCLTRRVRLLTENVRGLALSDVYGRLVKTLLSMAVQQDQGWVIDRRPTHQELSNLVGCSREMVSRIMRDLVRGDYVAIDGKALRIQRKLPPSW</sequence>
<evidence type="ECO:0000256" key="2">
    <source>
        <dbReference type="ARBA" id="ARBA00023125"/>
    </source>
</evidence>
<dbReference type="Proteomes" id="UP001497493">
    <property type="component" value="Chromosome"/>
</dbReference>
<protein>
    <submittedName>
        <fullName evidence="6">cAMP-binding proteins - catabolite gene activator and regulatory subunit of cAMP-dependent protein kinases</fullName>
    </submittedName>
</protein>
<dbReference type="PANTHER" id="PTHR24567">
    <property type="entry name" value="CRP FAMILY TRANSCRIPTIONAL REGULATORY PROTEIN"/>
    <property type="match status" value="1"/>
</dbReference>
<dbReference type="SMART" id="SM00419">
    <property type="entry name" value="HTH_CRP"/>
    <property type="match status" value="1"/>
</dbReference>
<evidence type="ECO:0000259" key="4">
    <source>
        <dbReference type="PROSITE" id="PS50042"/>
    </source>
</evidence>
<feature type="domain" description="HTH crp-type" evidence="5">
    <location>
        <begin position="148"/>
        <end position="217"/>
    </location>
</feature>
<evidence type="ECO:0000256" key="3">
    <source>
        <dbReference type="ARBA" id="ARBA00023163"/>
    </source>
</evidence>
<dbReference type="InterPro" id="IPR000595">
    <property type="entry name" value="cNMP-bd_dom"/>
</dbReference>
<dbReference type="InterPro" id="IPR036390">
    <property type="entry name" value="WH_DNA-bd_sf"/>
</dbReference>
<dbReference type="InterPro" id="IPR050397">
    <property type="entry name" value="Env_Response_Regulators"/>
</dbReference>
<organism evidence="6 7">
    <name type="scientific">Candidatus Methylocalor cossyra</name>
    <dbReference type="NCBI Taxonomy" id="3108543"/>
    <lineage>
        <taxon>Bacteria</taxon>
        <taxon>Pseudomonadati</taxon>
        <taxon>Pseudomonadota</taxon>
        <taxon>Gammaproteobacteria</taxon>
        <taxon>Methylococcales</taxon>
        <taxon>Methylococcaceae</taxon>
        <taxon>Candidatus Methylocalor</taxon>
    </lineage>
</organism>